<dbReference type="EC" id="2.7.13.3" evidence="2"/>
<dbReference type="PANTHER" id="PTHR43304:SF1">
    <property type="entry name" value="PAC DOMAIN-CONTAINING PROTEIN"/>
    <property type="match status" value="1"/>
</dbReference>
<dbReference type="InterPro" id="IPR036097">
    <property type="entry name" value="HisK_dim/P_sf"/>
</dbReference>
<dbReference type="InterPro" id="IPR001610">
    <property type="entry name" value="PAC"/>
</dbReference>
<dbReference type="InterPro" id="IPR035965">
    <property type="entry name" value="PAS-like_dom_sf"/>
</dbReference>
<dbReference type="Pfam" id="PF08448">
    <property type="entry name" value="PAS_4"/>
    <property type="match status" value="1"/>
</dbReference>
<sequence length="524" mass="59333">MVLESKSAAININKIGQVEASKIEQCLCGFFNQTWRFLLLMGLDGTVIEVNQASLTFFGLEKTTVVSRPVWYILGKSISPQANTQLREAIACAAQGKLIRDQLHILGTENRTSTIEYSVQAIRGETGQIIALMWEGQVVELTEPKLNQQALRESKQLFQAMADTAPVMIWMSGVEKLCNYFNKPWLDFTGRTMEQELGSGWAEGVHPEDLERCLHTCVTAFDTRQNFIMEYRLRRFDGEYRWILDTGAPRWNEDGSFAGYIGSCIDISDRKQTELAVQQRAEELTRVNTILAQTTAMLKKRNDELDQFAYVTSHDLKAPLRAIANLSEWIEEDLQDQLPEENRQQMRLLRGRVQRMEALINGLLEYSRIGRIKTPVSVVKVGEMLQEVIESLAPPPTFTIEIQPRMPTLLTKRLPLQQVFSNLISNAIQHHNRSDGHVKISVEDRGDYYEFAVADDGPGIACEFQNKIFVIFQTLEAPDHKESTGVGLAIVKKIVETETGTITLNSQLGAGSTFRFTWPKQPKE</sequence>
<comment type="caution">
    <text evidence="10">The sequence shown here is derived from an EMBL/GenBank/DDBJ whole genome shotgun (WGS) entry which is preliminary data.</text>
</comment>
<dbReference type="SUPFAM" id="SSF47384">
    <property type="entry name" value="Homodimeric domain of signal transducing histidine kinase"/>
    <property type="match status" value="1"/>
</dbReference>
<dbReference type="InterPro" id="IPR000014">
    <property type="entry name" value="PAS"/>
</dbReference>
<proteinExistence type="predicted"/>
<dbReference type="Pfam" id="PF02518">
    <property type="entry name" value="HATPase_c"/>
    <property type="match status" value="1"/>
</dbReference>
<evidence type="ECO:0000256" key="6">
    <source>
        <dbReference type="ARBA" id="ARBA00023012"/>
    </source>
</evidence>
<dbReference type="PROSITE" id="PS50109">
    <property type="entry name" value="HIS_KIN"/>
    <property type="match status" value="1"/>
</dbReference>
<dbReference type="InterPro" id="IPR036890">
    <property type="entry name" value="HATPase_C_sf"/>
</dbReference>
<evidence type="ECO:0000256" key="5">
    <source>
        <dbReference type="ARBA" id="ARBA00022777"/>
    </source>
</evidence>
<comment type="catalytic activity">
    <reaction evidence="1">
        <text>ATP + protein L-histidine = ADP + protein N-phospho-L-histidine.</text>
        <dbReference type="EC" id="2.7.13.3"/>
    </reaction>
</comment>
<dbReference type="EMBL" id="NRQW01000245">
    <property type="protein sequence ID" value="PLZ90111.1"/>
    <property type="molecule type" value="Genomic_DNA"/>
</dbReference>
<dbReference type="InterPro" id="IPR003594">
    <property type="entry name" value="HATPase_dom"/>
</dbReference>
<evidence type="ECO:0000313" key="10">
    <source>
        <dbReference type="EMBL" id="PLZ90111.1"/>
    </source>
</evidence>
<evidence type="ECO:0000259" key="7">
    <source>
        <dbReference type="PROSITE" id="PS50109"/>
    </source>
</evidence>
<dbReference type="RefSeq" id="WP_102205217.1">
    <property type="nucleotide sequence ID" value="NZ_CAWNVR010000341.1"/>
</dbReference>
<keyword evidence="6" id="KW-0902">Two-component regulatory system</keyword>
<dbReference type="Pfam" id="PF08447">
    <property type="entry name" value="PAS_3"/>
    <property type="match status" value="1"/>
</dbReference>
<dbReference type="Proteomes" id="UP000235036">
    <property type="component" value="Unassembled WGS sequence"/>
</dbReference>
<dbReference type="PRINTS" id="PR00344">
    <property type="entry name" value="BCTRLSENSOR"/>
</dbReference>
<dbReference type="SMART" id="SM00086">
    <property type="entry name" value="PAC"/>
    <property type="match status" value="1"/>
</dbReference>
<dbReference type="InterPro" id="IPR052162">
    <property type="entry name" value="Sensor_kinase/Photoreceptor"/>
</dbReference>
<evidence type="ECO:0000256" key="1">
    <source>
        <dbReference type="ARBA" id="ARBA00000085"/>
    </source>
</evidence>
<dbReference type="AlphaFoldDB" id="A0A2N6K3J1"/>
<name>A0A2N6K3J1_FISMU</name>
<dbReference type="FunFam" id="3.30.450.20:FF:000099">
    <property type="entry name" value="Sensory box sensor histidine kinase"/>
    <property type="match status" value="1"/>
</dbReference>
<dbReference type="Gene3D" id="1.10.287.130">
    <property type="match status" value="1"/>
</dbReference>
<dbReference type="InterPro" id="IPR004358">
    <property type="entry name" value="Sig_transdc_His_kin-like_C"/>
</dbReference>
<keyword evidence="11" id="KW-1185">Reference proteome</keyword>
<dbReference type="CDD" id="cd00082">
    <property type="entry name" value="HisKA"/>
    <property type="match status" value="1"/>
</dbReference>
<feature type="domain" description="Histidine kinase" evidence="7">
    <location>
        <begin position="311"/>
        <end position="522"/>
    </location>
</feature>
<evidence type="ECO:0000256" key="2">
    <source>
        <dbReference type="ARBA" id="ARBA00012438"/>
    </source>
</evidence>
<keyword evidence="5 10" id="KW-0418">Kinase</keyword>
<feature type="domain" description="PAC" evidence="9">
    <location>
        <begin position="227"/>
        <end position="279"/>
    </location>
</feature>
<dbReference type="SMART" id="SM00388">
    <property type="entry name" value="HisKA"/>
    <property type="match status" value="1"/>
</dbReference>
<keyword evidence="3" id="KW-0597">Phosphoprotein</keyword>
<dbReference type="InterPro" id="IPR005467">
    <property type="entry name" value="His_kinase_dom"/>
</dbReference>
<protein>
    <recommendedName>
        <fullName evidence="2">histidine kinase</fullName>
        <ecNumber evidence="2">2.7.13.3</ecNumber>
    </recommendedName>
</protein>
<dbReference type="SUPFAM" id="SSF55874">
    <property type="entry name" value="ATPase domain of HSP90 chaperone/DNA topoisomerase II/histidine kinase"/>
    <property type="match status" value="1"/>
</dbReference>
<dbReference type="PROSITE" id="PS50112">
    <property type="entry name" value="PAS"/>
    <property type="match status" value="1"/>
</dbReference>
<keyword evidence="4" id="KW-0808">Transferase</keyword>
<dbReference type="PANTHER" id="PTHR43304">
    <property type="entry name" value="PHYTOCHROME-LIKE PROTEIN CPH1"/>
    <property type="match status" value="1"/>
</dbReference>
<reference evidence="10 11" key="1">
    <citation type="submission" date="2017-08" db="EMBL/GenBank/DDBJ databases">
        <title>Genomes of Fischerella (Mastigocladus) sp. strains.</title>
        <authorList>
            <person name="Miller S.R."/>
        </authorList>
    </citation>
    <scope>NUCLEOTIDE SEQUENCE [LARGE SCALE GENOMIC DNA]</scope>
    <source>
        <strain evidence="10 11">CCMEE 5323</strain>
    </source>
</reference>
<dbReference type="GO" id="GO:0000155">
    <property type="term" value="F:phosphorelay sensor kinase activity"/>
    <property type="evidence" value="ECO:0007669"/>
    <property type="project" value="InterPro"/>
</dbReference>
<dbReference type="InterPro" id="IPR003661">
    <property type="entry name" value="HisK_dim/P_dom"/>
</dbReference>
<dbReference type="PROSITE" id="PS50113">
    <property type="entry name" value="PAC"/>
    <property type="match status" value="1"/>
</dbReference>
<dbReference type="NCBIfam" id="TIGR00229">
    <property type="entry name" value="sensory_box"/>
    <property type="match status" value="1"/>
</dbReference>
<organism evidence="10 11">
    <name type="scientific">Fischerella muscicola CCMEE 5323</name>
    <dbReference type="NCBI Taxonomy" id="2019572"/>
    <lineage>
        <taxon>Bacteria</taxon>
        <taxon>Bacillati</taxon>
        <taxon>Cyanobacteriota</taxon>
        <taxon>Cyanophyceae</taxon>
        <taxon>Nostocales</taxon>
        <taxon>Hapalosiphonaceae</taxon>
        <taxon>Fischerella</taxon>
    </lineage>
</organism>
<evidence type="ECO:0000256" key="4">
    <source>
        <dbReference type="ARBA" id="ARBA00022679"/>
    </source>
</evidence>
<dbReference type="Pfam" id="PF00512">
    <property type="entry name" value="HisKA"/>
    <property type="match status" value="1"/>
</dbReference>
<accession>A0A2N6K3J1</accession>
<feature type="domain" description="PAS" evidence="8">
    <location>
        <begin position="38"/>
        <end position="97"/>
    </location>
</feature>
<evidence type="ECO:0000259" key="9">
    <source>
        <dbReference type="PROSITE" id="PS50113"/>
    </source>
</evidence>
<dbReference type="InterPro" id="IPR000700">
    <property type="entry name" value="PAS-assoc_C"/>
</dbReference>
<dbReference type="SMART" id="SM00387">
    <property type="entry name" value="HATPase_c"/>
    <property type="match status" value="1"/>
</dbReference>
<evidence type="ECO:0000256" key="3">
    <source>
        <dbReference type="ARBA" id="ARBA00022553"/>
    </source>
</evidence>
<dbReference type="SMART" id="SM00091">
    <property type="entry name" value="PAS"/>
    <property type="match status" value="2"/>
</dbReference>
<gene>
    <name evidence="10" type="ORF">CEN44_11480</name>
</gene>
<dbReference type="InterPro" id="IPR013655">
    <property type="entry name" value="PAS_fold_3"/>
</dbReference>
<evidence type="ECO:0000259" key="8">
    <source>
        <dbReference type="PROSITE" id="PS50112"/>
    </source>
</evidence>
<dbReference type="Gene3D" id="3.30.565.10">
    <property type="entry name" value="Histidine kinase-like ATPase, C-terminal domain"/>
    <property type="match status" value="1"/>
</dbReference>
<dbReference type="Gene3D" id="3.30.450.20">
    <property type="entry name" value="PAS domain"/>
    <property type="match status" value="2"/>
</dbReference>
<dbReference type="CDD" id="cd00130">
    <property type="entry name" value="PAS"/>
    <property type="match status" value="2"/>
</dbReference>
<evidence type="ECO:0000313" key="11">
    <source>
        <dbReference type="Proteomes" id="UP000235036"/>
    </source>
</evidence>
<dbReference type="CDD" id="cd00075">
    <property type="entry name" value="HATPase"/>
    <property type="match status" value="1"/>
</dbReference>
<dbReference type="SUPFAM" id="SSF55785">
    <property type="entry name" value="PYP-like sensor domain (PAS domain)"/>
    <property type="match status" value="2"/>
</dbReference>
<dbReference type="InterPro" id="IPR013656">
    <property type="entry name" value="PAS_4"/>
</dbReference>